<accession>A0A6I3J9D6</accession>
<evidence type="ECO:0000313" key="2">
    <source>
        <dbReference type="Proteomes" id="UP000433406"/>
    </source>
</evidence>
<evidence type="ECO:0000313" key="1">
    <source>
        <dbReference type="EMBL" id="MTB94320.1"/>
    </source>
</evidence>
<dbReference type="EMBL" id="WLCI01000004">
    <property type="protein sequence ID" value="MTB94320.1"/>
    <property type="molecule type" value="Genomic_DNA"/>
</dbReference>
<sequence>MPLARLARVELRKMFDTRSGFWLMASIGILAVLATAATIVFAPDSAITYESFASAIGFPMAVILPIIAILSVTGEWSQRNGLTTFTLVPSRGRVIWTKALVAVGVAVVSMVVAASIGTLGNLLGSTINGTDPVWDVSAVALAQIFLANVLGLLVGFMLGVVIRSSAPAIVAYFVYSALLPTVLGMLAAFQDWFADLQPWVDFNYAQTALFDDAMTGEQWTQLAVTGVVWLVVPTAYGVWRVLRSEVK</sequence>
<keyword evidence="2" id="KW-1185">Reference proteome</keyword>
<name>A0A6I3J9D6_9ACTN</name>
<reference evidence="1 2" key="1">
    <citation type="submission" date="2019-10" db="EMBL/GenBank/DDBJ databases">
        <title>Nocardioides novel species isolated from the excrement of Marmot.</title>
        <authorList>
            <person name="Zhang G."/>
        </authorList>
    </citation>
    <scope>NUCLEOTIDE SEQUENCE [LARGE SCALE GENOMIC DNA]</scope>
    <source>
        <strain evidence="2">zg-579</strain>
    </source>
</reference>
<organism evidence="1 2">
    <name type="scientific">Nocardioides marmotae</name>
    <dbReference type="NCBI Taxonomy" id="2663857"/>
    <lineage>
        <taxon>Bacteria</taxon>
        <taxon>Bacillati</taxon>
        <taxon>Actinomycetota</taxon>
        <taxon>Actinomycetes</taxon>
        <taxon>Propionibacteriales</taxon>
        <taxon>Nocardioidaceae</taxon>
        <taxon>Nocardioides</taxon>
    </lineage>
</organism>
<gene>
    <name evidence="1" type="ORF">GGQ22_04405</name>
</gene>
<dbReference type="AlphaFoldDB" id="A0A6I3J9D6"/>
<comment type="caution">
    <text evidence="1">The sequence shown here is derived from an EMBL/GenBank/DDBJ whole genome shotgun (WGS) entry which is preliminary data.</text>
</comment>
<proteinExistence type="predicted"/>
<protein>
    <submittedName>
        <fullName evidence="1">ABC transporter permease subunit</fullName>
    </submittedName>
</protein>
<dbReference type="Proteomes" id="UP000433406">
    <property type="component" value="Unassembled WGS sequence"/>
</dbReference>